<keyword evidence="1" id="KW-0472">Membrane</keyword>
<dbReference type="NCBIfam" id="NF038403">
    <property type="entry name" value="perm_prefix_1"/>
    <property type="match status" value="1"/>
</dbReference>
<evidence type="ECO:0000256" key="1">
    <source>
        <dbReference type="SAM" id="Phobius"/>
    </source>
</evidence>
<gene>
    <name evidence="2" type="ORF">EDM52_15985</name>
</gene>
<proteinExistence type="predicted"/>
<protein>
    <submittedName>
        <fullName evidence="2">Uncharacterized protein</fullName>
    </submittedName>
</protein>
<dbReference type="AlphaFoldDB" id="A0A3M8C6K6"/>
<organism evidence="2 3">
    <name type="scientific">Brevibacillus invocatus</name>
    <dbReference type="NCBI Taxonomy" id="173959"/>
    <lineage>
        <taxon>Bacteria</taxon>
        <taxon>Bacillati</taxon>
        <taxon>Bacillota</taxon>
        <taxon>Bacilli</taxon>
        <taxon>Bacillales</taxon>
        <taxon>Paenibacillaceae</taxon>
        <taxon>Brevibacillus</taxon>
    </lineage>
</organism>
<feature type="transmembrane region" description="Helical" evidence="1">
    <location>
        <begin position="180"/>
        <end position="205"/>
    </location>
</feature>
<dbReference type="InterPro" id="IPR047928">
    <property type="entry name" value="Perm_prefix_1"/>
</dbReference>
<feature type="transmembrane region" description="Helical" evidence="1">
    <location>
        <begin position="119"/>
        <end position="141"/>
    </location>
</feature>
<dbReference type="OrthoDB" id="116789at2"/>
<keyword evidence="1" id="KW-0812">Transmembrane</keyword>
<sequence>MEQVNRYIYVVTQKLPKQQRADIERELRGLIEDMIEERVMGGEEDESAAEQVLIELGNPHDLAAKYRSEPRYLISPLLFDTYLSVLKIILICIVLIQIFVFGISFILDPTHVQEQFNHLIRALIFVPVQGFAWTTLTFAFLDYAMRKEKKAGIAGKSGWHPAKLPPIPDAKWEIKQSESVLGIMFTIFFLVLFTFSPHLIGATVFSEGNLKNVIPFFNLEVFREYLPFIWILGLLGLFKDTVRWVKKSWTNSVFLTHILFTIISGLFGVFMFANPELYNAEFMNELVVYGMVEAGSEKLDTLAKIWSLAIEWIVYLIGASTLIEGIQSGVKWIRFRRSHGSKIV</sequence>
<keyword evidence="1" id="KW-1133">Transmembrane helix</keyword>
<dbReference type="Proteomes" id="UP000282028">
    <property type="component" value="Unassembled WGS sequence"/>
</dbReference>
<dbReference type="EMBL" id="RHHR01000029">
    <property type="protein sequence ID" value="RNB71181.1"/>
    <property type="molecule type" value="Genomic_DNA"/>
</dbReference>
<feature type="transmembrane region" description="Helical" evidence="1">
    <location>
        <begin position="225"/>
        <end position="242"/>
    </location>
</feature>
<feature type="transmembrane region" description="Helical" evidence="1">
    <location>
        <begin position="254"/>
        <end position="273"/>
    </location>
</feature>
<evidence type="ECO:0000313" key="3">
    <source>
        <dbReference type="Proteomes" id="UP000282028"/>
    </source>
</evidence>
<keyword evidence="3" id="KW-1185">Reference proteome</keyword>
<feature type="transmembrane region" description="Helical" evidence="1">
    <location>
        <begin position="305"/>
        <end position="326"/>
    </location>
</feature>
<reference evidence="2 3" key="1">
    <citation type="submission" date="2018-10" db="EMBL/GenBank/DDBJ databases">
        <title>Phylogenomics of Brevibacillus.</title>
        <authorList>
            <person name="Dunlap C."/>
        </authorList>
    </citation>
    <scope>NUCLEOTIDE SEQUENCE [LARGE SCALE GENOMIC DNA]</scope>
    <source>
        <strain evidence="2 3">JCM 12215</strain>
    </source>
</reference>
<name>A0A3M8C6K6_9BACL</name>
<accession>A0A3M8C6K6</accession>
<dbReference type="RefSeq" id="WP_122909977.1">
    <property type="nucleotide sequence ID" value="NZ_CBCSBE010000009.1"/>
</dbReference>
<comment type="caution">
    <text evidence="2">The sequence shown here is derived from an EMBL/GenBank/DDBJ whole genome shotgun (WGS) entry which is preliminary data.</text>
</comment>
<evidence type="ECO:0000313" key="2">
    <source>
        <dbReference type="EMBL" id="RNB71181.1"/>
    </source>
</evidence>
<feature type="transmembrane region" description="Helical" evidence="1">
    <location>
        <begin position="85"/>
        <end position="107"/>
    </location>
</feature>